<dbReference type="InterPro" id="IPR001647">
    <property type="entry name" value="HTH_TetR"/>
</dbReference>
<dbReference type="AlphaFoldDB" id="A0A1U9UW04"/>
<dbReference type="SUPFAM" id="SSF46689">
    <property type="entry name" value="Homeodomain-like"/>
    <property type="match status" value="2"/>
</dbReference>
<dbReference type="KEGG" id="cuh:BJN34_23660"/>
<dbReference type="Pfam" id="PF00440">
    <property type="entry name" value="TetR_N"/>
    <property type="match status" value="1"/>
</dbReference>
<sequence length="420" mass="44882">MEDLLEKNNLAHLISTGASILGTSGEVAITVRSLAQLAGVSPTTVQHHFPTRTCLLAAIYDEAIKRDMSRLAQLDAAVRQAGVPNGEAALGLVQGLIADACGANSERTLARISALIGIGRGRTTGGRRKARAWAARSREFLARALHDITPAPRRASRFLLEFLTGIELASLGCRQSPLLPLLNAELVAYGFEVAIGLARPRCPAWFNLCAAQALQQSHEESAKSGTGKTPRALQDILAASARILAGDGPGELTYRNAAKAAGVATSLVGYHFRSKNDLLYAAYRYIHDQFARDIMAASVPLKSTGLQAGLDLVIDTPAGPKPAYVASLEAVVASAYEAGMTDLAWKTRMTRGVYYLHPRWDADSRLGAVDFTVHALSIWTLGATLIAESCCRPPATIACLRRRFAEAERIFPNVRGAGKS</sequence>
<feature type="DNA-binding region" description="H-T-H motif" evidence="2">
    <location>
        <begin position="30"/>
        <end position="49"/>
    </location>
</feature>
<reference evidence="5" key="1">
    <citation type="submission" date="2017-02" db="EMBL/GenBank/DDBJ databases">
        <title>Complete genome sequence of Cupriavidus necator strain NH9, a 3-chlorobenzoate degrader.</title>
        <authorList>
            <person name="Moriuchi R."/>
            <person name="Dohra H."/>
            <person name="Ogawa N."/>
        </authorList>
    </citation>
    <scope>NUCLEOTIDE SEQUENCE [LARGE SCALE GENOMIC DNA]</scope>
    <source>
        <strain evidence="5">NH9</strain>
    </source>
</reference>
<feature type="domain" description="HTH tetR-type" evidence="3">
    <location>
        <begin position="7"/>
        <end position="67"/>
    </location>
</feature>
<dbReference type="Gene3D" id="1.10.357.10">
    <property type="entry name" value="Tetracycline Repressor, domain 2"/>
    <property type="match status" value="2"/>
</dbReference>
<protein>
    <submittedName>
        <fullName evidence="4">TetR/AcrR family transcriptional regulator</fullName>
    </submittedName>
</protein>
<dbReference type="EMBL" id="CP017758">
    <property type="protein sequence ID" value="AQV96862.1"/>
    <property type="molecule type" value="Genomic_DNA"/>
</dbReference>
<evidence type="ECO:0000256" key="2">
    <source>
        <dbReference type="PROSITE-ProRule" id="PRU00335"/>
    </source>
</evidence>
<accession>A0A1U9UW04</accession>
<dbReference type="PANTHER" id="PTHR30055:SF219">
    <property type="entry name" value="TRANSCRIPTIONAL REGULATORY PROTEIN"/>
    <property type="match status" value="1"/>
</dbReference>
<dbReference type="InterPro" id="IPR009057">
    <property type="entry name" value="Homeodomain-like_sf"/>
</dbReference>
<dbReference type="GO" id="GO:0003700">
    <property type="term" value="F:DNA-binding transcription factor activity"/>
    <property type="evidence" value="ECO:0007669"/>
    <property type="project" value="TreeGrafter"/>
</dbReference>
<dbReference type="RefSeq" id="WP_078199264.1">
    <property type="nucleotide sequence ID" value="NZ_CP017758.1"/>
</dbReference>
<dbReference type="Proteomes" id="UP000189627">
    <property type="component" value="Chromosome 2"/>
</dbReference>
<evidence type="ECO:0000256" key="1">
    <source>
        <dbReference type="ARBA" id="ARBA00023125"/>
    </source>
</evidence>
<dbReference type="InterPro" id="IPR050109">
    <property type="entry name" value="HTH-type_TetR-like_transc_reg"/>
</dbReference>
<name>A0A1U9UW04_CUPNE</name>
<evidence type="ECO:0000313" key="5">
    <source>
        <dbReference type="Proteomes" id="UP000189627"/>
    </source>
</evidence>
<dbReference type="GO" id="GO:0000976">
    <property type="term" value="F:transcription cis-regulatory region binding"/>
    <property type="evidence" value="ECO:0007669"/>
    <property type="project" value="TreeGrafter"/>
</dbReference>
<proteinExistence type="predicted"/>
<evidence type="ECO:0000313" key="4">
    <source>
        <dbReference type="EMBL" id="AQV96862.1"/>
    </source>
</evidence>
<dbReference type="PANTHER" id="PTHR30055">
    <property type="entry name" value="HTH-TYPE TRANSCRIPTIONAL REGULATOR RUTR"/>
    <property type="match status" value="1"/>
</dbReference>
<gene>
    <name evidence="4" type="ORF">BJN34_23660</name>
</gene>
<feature type="DNA-binding region" description="H-T-H motif" evidence="2">
    <location>
        <begin position="253"/>
        <end position="272"/>
    </location>
</feature>
<keyword evidence="1 2" id="KW-0238">DNA-binding</keyword>
<evidence type="ECO:0000259" key="3">
    <source>
        <dbReference type="PROSITE" id="PS50977"/>
    </source>
</evidence>
<dbReference type="OrthoDB" id="2356263at2"/>
<dbReference type="PROSITE" id="PS50977">
    <property type="entry name" value="HTH_TETR_2"/>
    <property type="match status" value="2"/>
</dbReference>
<organism evidence="4 5">
    <name type="scientific">Cupriavidus necator</name>
    <name type="common">Alcaligenes eutrophus</name>
    <name type="synonym">Ralstonia eutropha</name>
    <dbReference type="NCBI Taxonomy" id="106590"/>
    <lineage>
        <taxon>Bacteria</taxon>
        <taxon>Pseudomonadati</taxon>
        <taxon>Pseudomonadota</taxon>
        <taxon>Betaproteobacteria</taxon>
        <taxon>Burkholderiales</taxon>
        <taxon>Burkholderiaceae</taxon>
        <taxon>Cupriavidus</taxon>
    </lineage>
</organism>
<feature type="domain" description="HTH tetR-type" evidence="3">
    <location>
        <begin position="230"/>
        <end position="290"/>
    </location>
</feature>